<protein>
    <submittedName>
        <fullName evidence="3">Transcriptional regulator</fullName>
    </submittedName>
</protein>
<dbReference type="Gene3D" id="1.10.10.10">
    <property type="entry name" value="Winged helix-like DNA-binding domain superfamily/Winged helix DNA-binding domain"/>
    <property type="match status" value="1"/>
</dbReference>
<evidence type="ECO:0000313" key="3">
    <source>
        <dbReference type="EMBL" id="UTF54638.1"/>
    </source>
</evidence>
<feature type="domain" description="Methanogenesis regulatory protein FilR1 middle" evidence="1">
    <location>
        <begin position="121"/>
        <end position="251"/>
    </location>
</feature>
<proteinExistence type="predicted"/>
<reference evidence="3" key="1">
    <citation type="submission" date="2022-06" db="EMBL/GenBank/DDBJ databases">
        <title>Diverse halophilic archaea isolated from saline environments.</title>
        <authorList>
            <person name="Cui H.-L."/>
        </authorList>
    </citation>
    <scope>NUCLEOTIDE SEQUENCE</scope>
    <source>
        <strain evidence="3">WLHS1</strain>
    </source>
</reference>
<dbReference type="InterPro" id="IPR036390">
    <property type="entry name" value="WH_DNA-bd_sf"/>
</dbReference>
<dbReference type="AlphaFoldDB" id="A0A9E7NCU0"/>
<sequence length="260" mass="28597">MTAPSPAEPLEVVSRRHPLLAALEAGPRPKGDLLDAVDCSSSTLDRAIRELETCHFLERRDGSVRLTTAGRLALEEYRRSQRALESITAASHVLQFAPPDAPLSMAVLEEATIHEPSSHAPNAPVERIADCMRDADRAWALGATERTPQFRRILNEQTTDGDLAVEVVLTDDLLSFLLEAHTNALERFLEVDAFEAATIEEIPYGLAVLETPTKPYTFVTLTNEGDVQGVIENDSQAAYEWGRELFQQVRSAATALQPPE</sequence>
<dbReference type="InterPro" id="IPR036388">
    <property type="entry name" value="WH-like_DNA-bd_sf"/>
</dbReference>
<accession>A0A9E7NCU0</accession>
<evidence type="ECO:0000259" key="1">
    <source>
        <dbReference type="Pfam" id="PF08350"/>
    </source>
</evidence>
<evidence type="ECO:0000259" key="2">
    <source>
        <dbReference type="Pfam" id="PF25213"/>
    </source>
</evidence>
<name>A0A9E7NCU0_9EURY</name>
<organism evidence="3 4">
    <name type="scientific">Natronosalvus rutilus</name>
    <dbReference type="NCBI Taxonomy" id="2953753"/>
    <lineage>
        <taxon>Archaea</taxon>
        <taxon>Methanobacteriati</taxon>
        <taxon>Methanobacteriota</taxon>
        <taxon>Stenosarchaea group</taxon>
        <taxon>Halobacteria</taxon>
        <taxon>Halobacteriales</taxon>
        <taxon>Natrialbaceae</taxon>
        <taxon>Natronosalvus</taxon>
    </lineage>
</organism>
<dbReference type="KEGG" id="sawl:NGM29_05015"/>
<keyword evidence="4" id="KW-1185">Reference proteome</keyword>
<gene>
    <name evidence="3" type="ORF">NGM29_05015</name>
</gene>
<dbReference type="SUPFAM" id="SSF46785">
    <property type="entry name" value="Winged helix' DNA-binding domain"/>
    <property type="match status" value="1"/>
</dbReference>
<dbReference type="InterPro" id="IPR013561">
    <property type="entry name" value="FilR1_middle_dom"/>
</dbReference>
<dbReference type="Proteomes" id="UP001056855">
    <property type="component" value="Chromosome"/>
</dbReference>
<dbReference type="RefSeq" id="WP_254159345.1">
    <property type="nucleotide sequence ID" value="NZ_CP100355.1"/>
</dbReference>
<dbReference type="EMBL" id="CP100355">
    <property type="protein sequence ID" value="UTF54638.1"/>
    <property type="molecule type" value="Genomic_DNA"/>
</dbReference>
<evidence type="ECO:0000313" key="4">
    <source>
        <dbReference type="Proteomes" id="UP001056855"/>
    </source>
</evidence>
<dbReference type="GeneID" id="73289383"/>
<dbReference type="Pfam" id="PF08350">
    <property type="entry name" value="FilR1_middle"/>
    <property type="match status" value="1"/>
</dbReference>
<dbReference type="InterPro" id="IPR057527">
    <property type="entry name" value="HVO_A0261-like_N"/>
</dbReference>
<feature type="domain" description="HVO-A0261-like N-terminal" evidence="2">
    <location>
        <begin position="13"/>
        <end position="85"/>
    </location>
</feature>
<dbReference type="Pfam" id="PF25213">
    <property type="entry name" value="HVO_A0261_N"/>
    <property type="match status" value="1"/>
</dbReference>